<reference evidence="1" key="1">
    <citation type="submission" date="2019-12" db="EMBL/GenBank/DDBJ databases">
        <title>Comparative genomics gives insights into the taxonomy of the Azoarcus-Aromatoleum group and reveals separate origins of nif in the plant-associated Azoarcus and non-plant-associated Aromatoleum sub-groups.</title>
        <authorList>
            <person name="Lafos M."/>
            <person name="Maluk M."/>
            <person name="Batista M."/>
            <person name="Junghare M."/>
            <person name="Carmona M."/>
            <person name="Faoro H."/>
            <person name="Cruz L.M."/>
            <person name="Battistoni F."/>
            <person name="De Souza E."/>
            <person name="Pedrosa F."/>
            <person name="Chen W.-M."/>
            <person name="Poole P.S."/>
            <person name="Dixon R.A."/>
            <person name="James E.K."/>
        </authorList>
    </citation>
    <scope>NUCLEOTIDE SEQUENCE</scope>
    <source>
        <strain evidence="1">NSC3</strain>
    </source>
</reference>
<organism evidence="1 2">
    <name type="scientific">Azoarcus taiwanensis</name>
    <dbReference type="NCBI Taxonomy" id="666964"/>
    <lineage>
        <taxon>Bacteria</taxon>
        <taxon>Pseudomonadati</taxon>
        <taxon>Pseudomonadota</taxon>
        <taxon>Betaproteobacteria</taxon>
        <taxon>Rhodocyclales</taxon>
        <taxon>Zoogloeaceae</taxon>
        <taxon>Azoarcus</taxon>
    </lineage>
</organism>
<dbReference type="EMBL" id="WTVM01000095">
    <property type="protein sequence ID" value="NMG04109.1"/>
    <property type="molecule type" value="Genomic_DNA"/>
</dbReference>
<protein>
    <submittedName>
        <fullName evidence="1">Uncharacterized protein</fullName>
    </submittedName>
</protein>
<evidence type="ECO:0000313" key="2">
    <source>
        <dbReference type="Proteomes" id="UP000599523"/>
    </source>
</evidence>
<dbReference type="AlphaFoldDB" id="A0A972FCB7"/>
<accession>A0A972FCB7</accession>
<dbReference type="Proteomes" id="UP000599523">
    <property type="component" value="Unassembled WGS sequence"/>
</dbReference>
<gene>
    <name evidence="1" type="ORF">GPA21_14210</name>
</gene>
<comment type="caution">
    <text evidence="1">The sequence shown here is derived from an EMBL/GenBank/DDBJ whole genome shotgun (WGS) entry which is preliminary data.</text>
</comment>
<proteinExistence type="predicted"/>
<name>A0A972FCB7_9RHOO</name>
<keyword evidence="2" id="KW-1185">Reference proteome</keyword>
<evidence type="ECO:0000313" key="1">
    <source>
        <dbReference type="EMBL" id="NMG04109.1"/>
    </source>
</evidence>
<sequence length="152" mass="16816">MIKTTLQTIHGPVYLVDESLPWITTVAHGVHVYFDPVSIQPLGDYLSLYFRKGAVDLDFHSESAASAALSQIRQVLPHIPVDAPQPDIFEELRHTQRRAEAAGFGQPVTQLIEERISEIVRDAWRELERLALSAAASAPADAAATDCWGRDD</sequence>
<dbReference type="RefSeq" id="WP_168988795.1">
    <property type="nucleotide sequence ID" value="NZ_CAWPHM010000325.1"/>
</dbReference>